<dbReference type="RefSeq" id="XP_007681189.1">
    <property type="nucleotide sequence ID" value="XM_007682999.1"/>
</dbReference>
<organism evidence="2 3">
    <name type="scientific">Baudoinia panamericana (strain UAMH 10762)</name>
    <name type="common">Angels' share fungus</name>
    <name type="synonym">Baudoinia compniacensis (strain UAMH 10762)</name>
    <dbReference type="NCBI Taxonomy" id="717646"/>
    <lineage>
        <taxon>Eukaryota</taxon>
        <taxon>Fungi</taxon>
        <taxon>Dikarya</taxon>
        <taxon>Ascomycota</taxon>
        <taxon>Pezizomycotina</taxon>
        <taxon>Dothideomycetes</taxon>
        <taxon>Dothideomycetidae</taxon>
        <taxon>Mycosphaerellales</taxon>
        <taxon>Teratosphaeriaceae</taxon>
        <taxon>Baudoinia</taxon>
    </lineage>
</organism>
<keyword evidence="3" id="KW-1185">Reference proteome</keyword>
<dbReference type="HOGENOM" id="CLU_2589355_0_0_1"/>
<dbReference type="EMBL" id="KB445563">
    <property type="protein sequence ID" value="EMC91720.1"/>
    <property type="molecule type" value="Genomic_DNA"/>
</dbReference>
<dbReference type="GeneID" id="19111146"/>
<evidence type="ECO:0000313" key="3">
    <source>
        <dbReference type="Proteomes" id="UP000011761"/>
    </source>
</evidence>
<dbReference type="AlphaFoldDB" id="M2MZF7"/>
<dbReference type="Proteomes" id="UP000011761">
    <property type="component" value="Unassembled WGS sequence"/>
</dbReference>
<dbReference type="KEGG" id="bcom:BAUCODRAFT_302039"/>
<evidence type="ECO:0000256" key="1">
    <source>
        <dbReference type="SAM" id="MobiDB-lite"/>
    </source>
</evidence>
<reference evidence="2 3" key="1">
    <citation type="journal article" date="2012" name="PLoS Pathog.">
        <title>Diverse lifestyles and strategies of plant pathogenesis encoded in the genomes of eighteen Dothideomycetes fungi.</title>
        <authorList>
            <person name="Ohm R.A."/>
            <person name="Feau N."/>
            <person name="Henrissat B."/>
            <person name="Schoch C.L."/>
            <person name="Horwitz B.A."/>
            <person name="Barry K.W."/>
            <person name="Condon B.J."/>
            <person name="Copeland A.C."/>
            <person name="Dhillon B."/>
            <person name="Glaser F."/>
            <person name="Hesse C.N."/>
            <person name="Kosti I."/>
            <person name="LaButti K."/>
            <person name="Lindquist E.A."/>
            <person name="Lucas S."/>
            <person name="Salamov A.A."/>
            <person name="Bradshaw R.E."/>
            <person name="Ciuffetti L."/>
            <person name="Hamelin R.C."/>
            <person name="Kema G.H.J."/>
            <person name="Lawrence C."/>
            <person name="Scott J.A."/>
            <person name="Spatafora J.W."/>
            <person name="Turgeon B.G."/>
            <person name="de Wit P.J.G.M."/>
            <person name="Zhong S."/>
            <person name="Goodwin S.B."/>
            <person name="Grigoriev I.V."/>
        </authorList>
    </citation>
    <scope>NUCLEOTIDE SEQUENCE [LARGE SCALE GENOMIC DNA]</scope>
    <source>
        <strain evidence="2 3">UAMH 10762</strain>
    </source>
</reference>
<gene>
    <name evidence="2" type="ORF">BAUCODRAFT_302039</name>
</gene>
<sequence>MTRSLYHRKPTATVGGPSKAQEPMPTKPTLAPTLCCANAMLNYQCSTSISALCCCLCSAKGKKGVSLVCLMSDREITSGK</sequence>
<evidence type="ECO:0000313" key="2">
    <source>
        <dbReference type="EMBL" id="EMC91720.1"/>
    </source>
</evidence>
<accession>M2MZF7</accession>
<protein>
    <submittedName>
        <fullName evidence="2">Uncharacterized protein</fullName>
    </submittedName>
</protein>
<name>M2MZF7_BAUPA</name>
<feature type="compositionally biased region" description="Basic residues" evidence="1">
    <location>
        <begin position="1"/>
        <end position="10"/>
    </location>
</feature>
<proteinExistence type="predicted"/>
<feature type="region of interest" description="Disordered" evidence="1">
    <location>
        <begin position="1"/>
        <end position="25"/>
    </location>
</feature>